<evidence type="ECO:0000259" key="1">
    <source>
        <dbReference type="Pfam" id="PF03446"/>
    </source>
</evidence>
<proteinExistence type="predicted"/>
<reference evidence="3" key="1">
    <citation type="journal article" date="2014" name="Front. Microbiol.">
        <title>High frequency of phylogenetically diverse reductive dehalogenase-homologous genes in deep subseafloor sedimentary metagenomes.</title>
        <authorList>
            <person name="Kawai M."/>
            <person name="Futagami T."/>
            <person name="Toyoda A."/>
            <person name="Takaki Y."/>
            <person name="Nishi S."/>
            <person name="Hori S."/>
            <person name="Arai W."/>
            <person name="Tsubouchi T."/>
            <person name="Morono Y."/>
            <person name="Uchiyama I."/>
            <person name="Ito T."/>
            <person name="Fujiyama A."/>
            <person name="Inagaki F."/>
            <person name="Takami H."/>
        </authorList>
    </citation>
    <scope>NUCLEOTIDE SEQUENCE</scope>
    <source>
        <strain evidence="3">Expedition CK06-06</strain>
    </source>
</reference>
<dbReference type="Gene3D" id="1.10.1040.10">
    <property type="entry name" value="N-(1-d-carboxylethyl)-l-norvaline Dehydrogenase, domain 2"/>
    <property type="match status" value="1"/>
</dbReference>
<dbReference type="GO" id="GO:0051287">
    <property type="term" value="F:NAD binding"/>
    <property type="evidence" value="ECO:0007669"/>
    <property type="project" value="InterPro"/>
</dbReference>
<organism evidence="3">
    <name type="scientific">marine sediment metagenome</name>
    <dbReference type="NCBI Taxonomy" id="412755"/>
    <lineage>
        <taxon>unclassified sequences</taxon>
        <taxon>metagenomes</taxon>
        <taxon>ecological metagenomes</taxon>
    </lineage>
</organism>
<dbReference type="Gene3D" id="3.40.50.720">
    <property type="entry name" value="NAD(P)-binding Rossmann-like Domain"/>
    <property type="match status" value="1"/>
</dbReference>
<feature type="domain" description="6-phosphogluconate dehydrogenase NADP-binding" evidence="1">
    <location>
        <begin position="1"/>
        <end position="69"/>
    </location>
</feature>
<dbReference type="GO" id="GO:0050661">
    <property type="term" value="F:NADP binding"/>
    <property type="evidence" value="ECO:0007669"/>
    <property type="project" value="InterPro"/>
</dbReference>
<evidence type="ECO:0000259" key="2">
    <source>
        <dbReference type="Pfam" id="PF14833"/>
    </source>
</evidence>
<sequence length="198" mass="21216">MTTFEPSLAQRIYNEAKKLGVSSLDAPVSGGDVGAKNGTLAIMIGGDKEAYETVLPFFNLMGQNISYMGKEGAGQHTKMSNQILIASTMIGTIESLLYAYKAGNDLDEVINVIGKGAAGCWSINNLGPRIAKGNFEPGFFIKHFVKDMGIALKEAKLMNLSLPGLALAYQFYMYAMALGLENLGSQGLYKVLAKMNGI</sequence>
<evidence type="ECO:0000313" key="3">
    <source>
        <dbReference type="EMBL" id="GAG72845.1"/>
    </source>
</evidence>
<name>X0ZSQ3_9ZZZZ</name>
<dbReference type="Pfam" id="PF14833">
    <property type="entry name" value="NAD_binding_11"/>
    <property type="match status" value="1"/>
</dbReference>
<dbReference type="InterPro" id="IPR036291">
    <property type="entry name" value="NAD(P)-bd_dom_sf"/>
</dbReference>
<dbReference type="InterPro" id="IPR008927">
    <property type="entry name" value="6-PGluconate_DH-like_C_sf"/>
</dbReference>
<dbReference type="InterPro" id="IPR029154">
    <property type="entry name" value="HIBADH-like_NADP-bd"/>
</dbReference>
<dbReference type="EMBL" id="BART01003194">
    <property type="protein sequence ID" value="GAG72845.1"/>
    <property type="molecule type" value="Genomic_DNA"/>
</dbReference>
<dbReference type="AlphaFoldDB" id="X0ZSQ3"/>
<dbReference type="SUPFAM" id="SSF48179">
    <property type="entry name" value="6-phosphogluconate dehydrogenase C-terminal domain-like"/>
    <property type="match status" value="1"/>
</dbReference>
<dbReference type="InterPro" id="IPR006115">
    <property type="entry name" value="6PGDH_NADP-bd"/>
</dbReference>
<evidence type="ECO:0008006" key="4">
    <source>
        <dbReference type="Google" id="ProtNLM"/>
    </source>
</evidence>
<dbReference type="InterPro" id="IPR013328">
    <property type="entry name" value="6PGD_dom2"/>
</dbReference>
<dbReference type="PANTHER" id="PTHR43060">
    <property type="entry name" value="3-HYDROXYISOBUTYRATE DEHYDROGENASE-LIKE 1, MITOCHONDRIAL-RELATED"/>
    <property type="match status" value="1"/>
</dbReference>
<comment type="caution">
    <text evidence="3">The sequence shown here is derived from an EMBL/GenBank/DDBJ whole genome shotgun (WGS) entry which is preliminary data.</text>
</comment>
<dbReference type="Pfam" id="PF03446">
    <property type="entry name" value="NAD_binding_2"/>
    <property type="match status" value="1"/>
</dbReference>
<accession>X0ZSQ3</accession>
<feature type="domain" description="3-hydroxyisobutyrate dehydrogenase-like NAD-binding" evidence="2">
    <location>
        <begin position="72"/>
        <end position="191"/>
    </location>
</feature>
<dbReference type="SUPFAM" id="SSF51735">
    <property type="entry name" value="NAD(P)-binding Rossmann-fold domains"/>
    <property type="match status" value="1"/>
</dbReference>
<dbReference type="PANTHER" id="PTHR43060:SF15">
    <property type="entry name" value="3-HYDROXYISOBUTYRATE DEHYDROGENASE-LIKE 1, MITOCHONDRIAL-RELATED"/>
    <property type="match status" value="1"/>
</dbReference>
<gene>
    <name evidence="3" type="ORF">S01H4_09032</name>
</gene>
<protein>
    <recommendedName>
        <fullName evidence="4">3-hydroxyisobutyrate dehydrogenase-like NAD-binding domain-containing protein</fullName>
    </recommendedName>
</protein>